<dbReference type="RefSeq" id="WP_015708466.1">
    <property type="nucleotide sequence ID" value="NC_015578.1"/>
</dbReference>
<dbReference type="SMART" id="SM00304">
    <property type="entry name" value="HAMP"/>
    <property type="match status" value="1"/>
</dbReference>
<dbReference type="Pfam" id="PF00672">
    <property type="entry name" value="HAMP"/>
    <property type="match status" value="1"/>
</dbReference>
<evidence type="ECO:0000256" key="3">
    <source>
        <dbReference type="PROSITE-ProRule" id="PRU00284"/>
    </source>
</evidence>
<dbReference type="AlphaFoldDB" id="F5YNN7"/>
<dbReference type="PANTHER" id="PTHR32089">
    <property type="entry name" value="METHYL-ACCEPTING CHEMOTAXIS PROTEIN MCPB"/>
    <property type="match status" value="1"/>
</dbReference>
<evidence type="ECO:0000256" key="5">
    <source>
        <dbReference type="SAM" id="Phobius"/>
    </source>
</evidence>
<keyword evidence="1 3" id="KW-0807">Transducer</keyword>
<evidence type="ECO:0000256" key="4">
    <source>
        <dbReference type="SAM" id="Coils"/>
    </source>
</evidence>
<evidence type="ECO:0000313" key="8">
    <source>
        <dbReference type="EMBL" id="AEF84416.1"/>
    </source>
</evidence>
<dbReference type="GO" id="GO:0007165">
    <property type="term" value="P:signal transduction"/>
    <property type="evidence" value="ECO:0007669"/>
    <property type="project" value="UniProtKB-KW"/>
</dbReference>
<proteinExistence type="inferred from homology"/>
<name>F5YNN7_TREPZ</name>
<dbReference type="STRING" id="545694.TREPR_1657"/>
<keyword evidence="5" id="KW-0472">Membrane</keyword>
<dbReference type="PANTHER" id="PTHR32089:SF112">
    <property type="entry name" value="LYSOZYME-LIKE PROTEIN-RELATED"/>
    <property type="match status" value="1"/>
</dbReference>
<dbReference type="InterPro" id="IPR003660">
    <property type="entry name" value="HAMP_dom"/>
</dbReference>
<dbReference type="HOGENOM" id="CLU_397908_0_0_12"/>
<organism evidence="8 9">
    <name type="scientific">Treponema primitia (strain ATCC BAA-887 / DSM 12427 / ZAS-2)</name>
    <dbReference type="NCBI Taxonomy" id="545694"/>
    <lineage>
        <taxon>Bacteria</taxon>
        <taxon>Pseudomonadati</taxon>
        <taxon>Spirochaetota</taxon>
        <taxon>Spirochaetia</taxon>
        <taxon>Spirochaetales</taxon>
        <taxon>Treponemataceae</taxon>
        <taxon>Treponema</taxon>
    </lineage>
</organism>
<dbReference type="SMART" id="SM00283">
    <property type="entry name" value="MA"/>
    <property type="match status" value="1"/>
</dbReference>
<dbReference type="CDD" id="cd06225">
    <property type="entry name" value="HAMP"/>
    <property type="match status" value="1"/>
</dbReference>
<keyword evidence="5" id="KW-0812">Transmembrane</keyword>
<gene>
    <name evidence="8" type="ordered locus">TREPR_1657</name>
</gene>
<dbReference type="GO" id="GO:0016020">
    <property type="term" value="C:membrane"/>
    <property type="evidence" value="ECO:0007669"/>
    <property type="project" value="InterPro"/>
</dbReference>
<dbReference type="OrthoDB" id="354074at2"/>
<evidence type="ECO:0000259" key="7">
    <source>
        <dbReference type="PROSITE" id="PS50885"/>
    </source>
</evidence>
<dbReference type="SUPFAM" id="SSF58104">
    <property type="entry name" value="Methyl-accepting chemotaxis protein (MCP) signaling domain"/>
    <property type="match status" value="1"/>
</dbReference>
<feature type="coiled-coil region" evidence="4">
    <location>
        <begin position="461"/>
        <end position="503"/>
    </location>
</feature>
<evidence type="ECO:0000256" key="1">
    <source>
        <dbReference type="ARBA" id="ARBA00023224"/>
    </source>
</evidence>
<dbReference type="EMBL" id="CP001843">
    <property type="protein sequence ID" value="AEF84416.1"/>
    <property type="molecule type" value="Genomic_DNA"/>
</dbReference>
<feature type="transmembrane region" description="Helical" evidence="5">
    <location>
        <begin position="12"/>
        <end position="31"/>
    </location>
</feature>
<keyword evidence="5" id="KW-1133">Transmembrane helix</keyword>
<dbReference type="Gene3D" id="1.10.287.950">
    <property type="entry name" value="Methyl-accepting chemotaxis protein"/>
    <property type="match status" value="1"/>
</dbReference>
<protein>
    <submittedName>
        <fullName evidence="8">Putative methyl-accepting chemotaxis protein</fullName>
    </submittedName>
</protein>
<reference evidence="8 9" key="2">
    <citation type="journal article" date="2011" name="ISME J.">
        <title>RNA-seq reveals cooperative metabolic interactions between two termite-gut spirochete species in co-culture.</title>
        <authorList>
            <person name="Rosenthal A.Z."/>
            <person name="Matson E.G."/>
            <person name="Eldar A."/>
            <person name="Leadbetter J.R."/>
        </authorList>
    </citation>
    <scope>NUCLEOTIDE SEQUENCE [LARGE SCALE GENOMIC DNA]</scope>
    <source>
        <strain evidence="9">ATCC BAA-887 / DSM 12427 / ZAS-2</strain>
    </source>
</reference>
<dbReference type="PROSITE" id="PS50885">
    <property type="entry name" value="HAMP"/>
    <property type="match status" value="1"/>
</dbReference>
<dbReference type="PROSITE" id="PS50111">
    <property type="entry name" value="CHEMOTAXIS_TRANSDUC_2"/>
    <property type="match status" value="1"/>
</dbReference>
<dbReference type="InterPro" id="IPR004089">
    <property type="entry name" value="MCPsignal_dom"/>
</dbReference>
<dbReference type="eggNOG" id="COG0840">
    <property type="taxonomic scope" value="Bacteria"/>
</dbReference>
<reference evidence="9" key="1">
    <citation type="submission" date="2009-12" db="EMBL/GenBank/DDBJ databases">
        <title>Complete sequence of Treponema primitia strain ZAS-2.</title>
        <authorList>
            <person name="Tetu S.G."/>
            <person name="Matson E."/>
            <person name="Ren Q."/>
            <person name="Seshadri R."/>
            <person name="Elbourne L."/>
            <person name="Hassan K.A."/>
            <person name="Durkin A."/>
            <person name="Radune D."/>
            <person name="Mohamoud Y."/>
            <person name="Shay R."/>
            <person name="Jin S."/>
            <person name="Zhang X."/>
            <person name="Lucey K."/>
            <person name="Ballor N.R."/>
            <person name="Ottesen E."/>
            <person name="Rosenthal R."/>
            <person name="Allen A."/>
            <person name="Leadbetter J.R."/>
            <person name="Paulsen I.T."/>
        </authorList>
    </citation>
    <scope>NUCLEOTIDE SEQUENCE [LARGE SCALE GENOMIC DNA]</scope>
    <source>
        <strain evidence="9">ATCC BAA-887 / DSM 12427 / ZAS-2</strain>
    </source>
</reference>
<dbReference type="Proteomes" id="UP000009223">
    <property type="component" value="Chromosome"/>
</dbReference>
<dbReference type="KEGG" id="tpi:TREPR_1657"/>
<keyword evidence="4" id="KW-0175">Coiled coil</keyword>
<feature type="domain" description="HAMP" evidence="7">
    <location>
        <begin position="348"/>
        <end position="400"/>
    </location>
</feature>
<sequence length="692" mass="76917">MFYKNLKITTKLVFSSAVFILPIAVMLFFIISNANLSIQAADSERAGIESLRPIASLLQTVPLHLRMVLDTGTNDISRIDQEIDFQLNELAKKLLDTSFGKGTVPGRRYVSGEEILKKWEVLQKLRGDPDAILAGYYTFIRDLHDLISYISDASSLVVDPELESWYFSELSLTTLPRIQERIVQISNRIYAAHSRGILTEEDQEELEAYRVLFSRSDNPGLQTSLNAALALLDELPGLDPSFSQELVSWGKFYLDAAEQLTETLDVFLNSENSEDPTMFPQELYYNEVIGAAVQANTAAYRMWIASLNQLDVLLLQRITVYRNQLLQSLIFAVILTLAAFIIVIITTANITKSTAELKQLFRSLDGNDLSLKLAVHSKDEFGELMSAFNRFLGNLRAVFISFNQDASRVSTSVYDLSASAREITTTANEQSASVSEIVSTMETSKDMSKQVATKTVEVAELAAKTQELSQRGAELREANQEMMQDIRDQNNKIIDEIKNLAEMLGRISEAIGIIDGIADQTKTIAFNASLEASSSGEAGARFAVVASEIRRFADNVVDSTGEIKQRIEEAQAASQSLIVEANNGSMQIDEGYERMVEQKVVFENIVENSRNVAVNSQQISELSQKQEYASTQIFTTLQEISAGVKQFVIAMASTSKIADNLNIMSNELRETVGLYRTGDDKLEKTRKTGDSV</sequence>
<accession>F5YNN7</accession>
<evidence type="ECO:0000256" key="2">
    <source>
        <dbReference type="ARBA" id="ARBA00029447"/>
    </source>
</evidence>
<keyword evidence="9" id="KW-1185">Reference proteome</keyword>
<dbReference type="Pfam" id="PF00015">
    <property type="entry name" value="MCPsignal"/>
    <property type="match status" value="1"/>
</dbReference>
<evidence type="ECO:0000259" key="6">
    <source>
        <dbReference type="PROSITE" id="PS50111"/>
    </source>
</evidence>
<evidence type="ECO:0000313" key="9">
    <source>
        <dbReference type="Proteomes" id="UP000009223"/>
    </source>
</evidence>
<feature type="transmembrane region" description="Helical" evidence="5">
    <location>
        <begin position="325"/>
        <end position="350"/>
    </location>
</feature>
<feature type="domain" description="Methyl-accepting transducer" evidence="6">
    <location>
        <begin position="405"/>
        <end position="641"/>
    </location>
</feature>
<comment type="similarity">
    <text evidence="2">Belongs to the methyl-accepting chemotaxis (MCP) protein family.</text>
</comment>